<sequence>MTAFPPQRSYASIPVSQEIALKQIQEFLLATEKHAHFRPNARLEATGPTASEEPSITIHNLKRVEAGLRGEWLEPIIDLAEDALKVSSGGAFLAPDGDKMDVEGWQDLEEYQREQSIEVGDAASNVVVMEQEDDKMEDATMPNSKKSSQPVDKVARKAEKRRRLKEQSKRKQQEKLKERAADESD</sequence>
<reference evidence="2" key="1">
    <citation type="journal article" date="2021" name="IMA Fungus">
        <title>Genomic characterization of three marine fungi, including Emericellopsis atlantica sp. nov. with signatures of a generalist lifestyle and marine biomass degradation.</title>
        <authorList>
            <person name="Hagestad O.C."/>
            <person name="Hou L."/>
            <person name="Andersen J.H."/>
            <person name="Hansen E.H."/>
            <person name="Altermark B."/>
            <person name="Li C."/>
            <person name="Kuhnert E."/>
            <person name="Cox R.J."/>
            <person name="Crous P.W."/>
            <person name="Spatafora J.W."/>
            <person name="Lail K."/>
            <person name="Amirebrahimi M."/>
            <person name="Lipzen A."/>
            <person name="Pangilinan J."/>
            <person name="Andreopoulos W."/>
            <person name="Hayes R.D."/>
            <person name="Ng V."/>
            <person name="Grigoriev I.V."/>
            <person name="Jackson S.A."/>
            <person name="Sutton T.D.S."/>
            <person name="Dobson A.D.W."/>
            <person name="Rama T."/>
        </authorList>
    </citation>
    <scope>NUCLEOTIDE SEQUENCE</scope>
    <source>
        <strain evidence="2">TRa3180A</strain>
    </source>
</reference>
<keyword evidence="3" id="KW-1185">Reference proteome</keyword>
<accession>A0A9P8CFL4</accession>
<dbReference type="OrthoDB" id="5426872at2759"/>
<evidence type="ECO:0000256" key="1">
    <source>
        <dbReference type="SAM" id="MobiDB-lite"/>
    </source>
</evidence>
<dbReference type="AlphaFoldDB" id="A0A9P8CFL4"/>
<name>A0A9P8CFL4_9HELO</name>
<feature type="region of interest" description="Disordered" evidence="1">
    <location>
        <begin position="115"/>
        <end position="185"/>
    </location>
</feature>
<comment type="caution">
    <text evidence="2">The sequence shown here is derived from an EMBL/GenBank/DDBJ whole genome shotgun (WGS) entry which is preliminary data.</text>
</comment>
<evidence type="ECO:0000313" key="2">
    <source>
        <dbReference type="EMBL" id="KAG9244962.1"/>
    </source>
</evidence>
<proteinExistence type="predicted"/>
<feature type="compositionally biased region" description="Polar residues" evidence="1">
    <location>
        <begin position="141"/>
        <end position="150"/>
    </location>
</feature>
<dbReference type="EMBL" id="MU253873">
    <property type="protein sequence ID" value="KAG9244962.1"/>
    <property type="molecule type" value="Genomic_DNA"/>
</dbReference>
<evidence type="ECO:0000313" key="3">
    <source>
        <dbReference type="Proteomes" id="UP000887226"/>
    </source>
</evidence>
<dbReference type="Proteomes" id="UP000887226">
    <property type="component" value="Unassembled WGS sequence"/>
</dbReference>
<protein>
    <submittedName>
        <fullName evidence="2">Uncharacterized protein</fullName>
    </submittedName>
</protein>
<gene>
    <name evidence="2" type="ORF">BJ878DRAFT_42321</name>
</gene>
<feature type="compositionally biased region" description="Basic and acidic residues" evidence="1">
    <location>
        <begin position="165"/>
        <end position="185"/>
    </location>
</feature>
<organism evidence="2 3">
    <name type="scientific">Calycina marina</name>
    <dbReference type="NCBI Taxonomy" id="1763456"/>
    <lineage>
        <taxon>Eukaryota</taxon>
        <taxon>Fungi</taxon>
        <taxon>Dikarya</taxon>
        <taxon>Ascomycota</taxon>
        <taxon>Pezizomycotina</taxon>
        <taxon>Leotiomycetes</taxon>
        <taxon>Helotiales</taxon>
        <taxon>Pezizellaceae</taxon>
        <taxon>Calycina</taxon>
    </lineage>
</organism>